<evidence type="ECO:0000256" key="3">
    <source>
        <dbReference type="ARBA" id="ARBA00022989"/>
    </source>
</evidence>
<dbReference type="Gene3D" id="2.40.30.170">
    <property type="match status" value="1"/>
</dbReference>
<dbReference type="InterPro" id="IPR050739">
    <property type="entry name" value="MFP"/>
</dbReference>
<dbReference type="OrthoDB" id="7057889at2"/>
<organism evidence="8 9">
    <name type="scientific">Maribacter algarum</name>
    <name type="common">ex Zhang et al. 2020</name>
    <dbReference type="NCBI Taxonomy" id="2578118"/>
    <lineage>
        <taxon>Bacteria</taxon>
        <taxon>Pseudomonadati</taxon>
        <taxon>Bacteroidota</taxon>
        <taxon>Flavobacteriia</taxon>
        <taxon>Flavobacteriales</taxon>
        <taxon>Flavobacteriaceae</taxon>
        <taxon>Maribacter</taxon>
    </lineage>
</organism>
<keyword evidence="4 6" id="KW-0472">Membrane</keyword>
<dbReference type="Pfam" id="PF26002">
    <property type="entry name" value="Beta-barrel_AprE"/>
    <property type="match status" value="1"/>
</dbReference>
<dbReference type="EMBL" id="VATY01000001">
    <property type="protein sequence ID" value="TMM59133.1"/>
    <property type="molecule type" value="Genomic_DNA"/>
</dbReference>
<evidence type="ECO:0000256" key="5">
    <source>
        <dbReference type="SAM" id="Coils"/>
    </source>
</evidence>
<dbReference type="Proteomes" id="UP000310314">
    <property type="component" value="Unassembled WGS sequence"/>
</dbReference>
<evidence type="ECO:0000256" key="6">
    <source>
        <dbReference type="SAM" id="Phobius"/>
    </source>
</evidence>
<sequence length="437" mass="49723">MADKQKRKIDDLDQRSDQVKEILGKSPSWILRSGITLVAVLVCLLLIGSALISYNDIIPAQIVITSKNPPVYLKANATGKLTNVFVTANQKVSKDQPLAEIENTANIDDILYLKKKLKNFKATIVSTDSLRKLFPASLSLGSVQLTYGDFLTQYQNYILFNALTPNKKESAVIQQQLNEQQSLLNKQQRQLQFYKEDLELSEGTYLRNKKLHDKGVISDAEFENASRAYLNDQQNYEGFKSAMSNTQITIANYFNLLTKSGIEGEEFKNSYRQQLEKAYQNLNNEFLQWEQTYLLKSPIDGKVTVFDIWNKNQNVAVGETIFTVVPNDLEEIIGRVTLPIQNSGKVKPGQKVIIKLANYPFQEWGSLEGEIVTISEVPKQGQETFYTVYLKINALTTSYSKTISFKQEMNGTAEIIIEELTVLQRIFYQLRKVFDSE</sequence>
<gene>
    <name evidence="8" type="ORF">FEE95_06795</name>
</gene>
<dbReference type="PANTHER" id="PTHR30386">
    <property type="entry name" value="MEMBRANE FUSION SUBUNIT OF EMRAB-TOLC MULTIDRUG EFFLUX PUMP"/>
    <property type="match status" value="1"/>
</dbReference>
<feature type="domain" description="AprE-like beta-barrel" evidence="7">
    <location>
        <begin position="336"/>
        <end position="416"/>
    </location>
</feature>
<evidence type="ECO:0000256" key="1">
    <source>
        <dbReference type="ARBA" id="ARBA00004167"/>
    </source>
</evidence>
<keyword evidence="5" id="KW-0175">Coiled coil</keyword>
<reference evidence="8 9" key="1">
    <citation type="submission" date="2019-05" db="EMBL/GenBank/DDBJ databases">
        <authorList>
            <person name="Zhang J.-Y."/>
            <person name="Feg X."/>
            <person name="Du Z.-J."/>
        </authorList>
    </citation>
    <scope>NUCLEOTIDE SEQUENCE [LARGE SCALE GENOMIC DNA]</scope>
    <source>
        <strain evidence="8 9">RZ26</strain>
    </source>
</reference>
<comment type="caution">
    <text evidence="8">The sequence shown here is derived from an EMBL/GenBank/DDBJ whole genome shotgun (WGS) entry which is preliminary data.</text>
</comment>
<feature type="transmembrane region" description="Helical" evidence="6">
    <location>
        <begin position="29"/>
        <end position="52"/>
    </location>
</feature>
<dbReference type="GO" id="GO:0016020">
    <property type="term" value="C:membrane"/>
    <property type="evidence" value="ECO:0007669"/>
    <property type="project" value="UniProtKB-SubCell"/>
</dbReference>
<protein>
    <submittedName>
        <fullName evidence="8">HlyD family efflux transporter periplasmic adaptor subunit</fullName>
    </submittedName>
</protein>
<feature type="coiled-coil region" evidence="5">
    <location>
        <begin position="170"/>
        <end position="204"/>
    </location>
</feature>
<dbReference type="AlphaFoldDB" id="A0A5S3PVZ9"/>
<evidence type="ECO:0000259" key="7">
    <source>
        <dbReference type="Pfam" id="PF26002"/>
    </source>
</evidence>
<dbReference type="InterPro" id="IPR058982">
    <property type="entry name" value="Beta-barrel_AprE"/>
</dbReference>
<keyword evidence="3 6" id="KW-1133">Transmembrane helix</keyword>
<dbReference type="RefSeq" id="WP_138657123.1">
    <property type="nucleotide sequence ID" value="NZ_VATY01000001.1"/>
</dbReference>
<proteinExistence type="predicted"/>
<dbReference type="PANTHER" id="PTHR30386:SF26">
    <property type="entry name" value="TRANSPORT PROTEIN COMB"/>
    <property type="match status" value="1"/>
</dbReference>
<keyword evidence="2 6" id="KW-0812">Transmembrane</keyword>
<comment type="subcellular location">
    <subcellularLocation>
        <location evidence="1">Membrane</location>
        <topology evidence="1">Single-pass membrane protein</topology>
    </subcellularLocation>
</comment>
<dbReference type="PRINTS" id="PR01490">
    <property type="entry name" value="RTXTOXIND"/>
</dbReference>
<keyword evidence="9" id="KW-1185">Reference proteome</keyword>
<evidence type="ECO:0000256" key="4">
    <source>
        <dbReference type="ARBA" id="ARBA00023136"/>
    </source>
</evidence>
<evidence type="ECO:0000256" key="2">
    <source>
        <dbReference type="ARBA" id="ARBA00022692"/>
    </source>
</evidence>
<evidence type="ECO:0000313" key="8">
    <source>
        <dbReference type="EMBL" id="TMM59133.1"/>
    </source>
</evidence>
<evidence type="ECO:0000313" key="9">
    <source>
        <dbReference type="Proteomes" id="UP000310314"/>
    </source>
</evidence>
<name>A0A5S3PVZ9_9FLAO</name>
<accession>A0A5S3PVZ9</accession>